<feature type="binding site" evidence="5">
    <location>
        <begin position="110"/>
        <end position="114"/>
    </location>
    <ligand>
        <name>S-adenosyl-L-methionine</name>
        <dbReference type="ChEBI" id="CHEBI:59789"/>
    </ligand>
</feature>
<dbReference type="GO" id="GO:0003676">
    <property type="term" value="F:nucleic acid binding"/>
    <property type="evidence" value="ECO:0007669"/>
    <property type="project" value="InterPro"/>
</dbReference>
<dbReference type="GO" id="GO:0032259">
    <property type="term" value="P:methylation"/>
    <property type="evidence" value="ECO:0007669"/>
    <property type="project" value="UniProtKB-KW"/>
</dbReference>
<keyword evidence="3 5" id="KW-0949">S-adenosyl-L-methionine</keyword>
<sequence length="271" mass="29380">MLAAMARLRAAGVPDPARDARILLAHAAKVDAARVTLIAPEDIAPEIAERYDQLIALRAVRVPVSQLIGAREFYGRRFEISRDVLDPRPETETLIEVALAEPFARVLDLGTGSGCILVTLLAERDAATGTGVDLSEAACLQASQNAVQHGVADRADIFRSDWFENVEGRFDLIVSNPPYLAAAEMAAVQPELREHEPRMALTDEQDGLSVYRIIAAQAQQYLSAQGRVLVETGWTQGAAVAGFFRDEGWAEVAILPDLDGRDRVVRASKPG</sequence>
<feature type="binding site" evidence="5">
    <location>
        <position position="176"/>
    </location>
    <ligand>
        <name>S-adenosyl-L-methionine</name>
        <dbReference type="ChEBI" id="CHEBI:59789"/>
    </ligand>
</feature>
<feature type="domain" description="Methyltransferase small" evidence="6">
    <location>
        <begin position="91"/>
        <end position="184"/>
    </location>
</feature>
<proteinExistence type="inferred from homology"/>
<evidence type="ECO:0000256" key="5">
    <source>
        <dbReference type="HAMAP-Rule" id="MF_02126"/>
    </source>
</evidence>
<dbReference type="NCBIfam" id="TIGR03534">
    <property type="entry name" value="RF_mod_PrmC"/>
    <property type="match status" value="1"/>
</dbReference>
<reference evidence="8 9" key="1">
    <citation type="submission" date="2020-02" db="EMBL/GenBank/DDBJ databases">
        <title>Genome sequence of Roseobacter ponti.</title>
        <authorList>
            <person name="Hollensteiner J."/>
            <person name="Schneider D."/>
            <person name="Poehlein A."/>
            <person name="Daniel R."/>
        </authorList>
    </citation>
    <scope>NUCLEOTIDE SEQUENCE [LARGE SCALE GENOMIC DNA]</scope>
    <source>
        <strain evidence="8 9">DSM 106830</strain>
    </source>
</reference>
<dbReference type="RefSeq" id="WP_169642367.1">
    <property type="nucleotide sequence ID" value="NZ_CP048788.1"/>
</dbReference>
<keyword evidence="2 5" id="KW-0808">Transferase</keyword>
<dbReference type="Gene3D" id="3.40.50.150">
    <property type="entry name" value="Vaccinia Virus protein VP39"/>
    <property type="match status" value="1"/>
</dbReference>
<gene>
    <name evidence="5 8" type="primary">prmC</name>
    <name evidence="8" type="ORF">G3256_07430</name>
</gene>
<dbReference type="Proteomes" id="UP000503308">
    <property type="component" value="Chromosome"/>
</dbReference>
<feature type="binding site" evidence="5">
    <location>
        <position position="133"/>
    </location>
    <ligand>
        <name>S-adenosyl-L-methionine</name>
        <dbReference type="ChEBI" id="CHEBI:59789"/>
    </ligand>
</feature>
<dbReference type="PANTHER" id="PTHR18895:SF74">
    <property type="entry name" value="MTRF1L RELEASE FACTOR GLUTAMINE METHYLTRANSFERASE"/>
    <property type="match status" value="1"/>
</dbReference>
<dbReference type="HAMAP" id="MF_02126">
    <property type="entry name" value="RF_methyltr_PrmC"/>
    <property type="match status" value="1"/>
</dbReference>
<dbReference type="SUPFAM" id="SSF53335">
    <property type="entry name" value="S-adenosyl-L-methionine-dependent methyltransferases"/>
    <property type="match status" value="1"/>
</dbReference>
<dbReference type="AlphaFoldDB" id="A0A858SZU0"/>
<feature type="binding site" evidence="5">
    <location>
        <position position="162"/>
    </location>
    <ligand>
        <name>S-adenosyl-L-methionine</name>
        <dbReference type="ChEBI" id="CHEBI:59789"/>
    </ligand>
</feature>
<dbReference type="GO" id="GO:0102559">
    <property type="term" value="F:peptide chain release factor N(5)-glutamine methyltransferase activity"/>
    <property type="evidence" value="ECO:0007669"/>
    <property type="project" value="UniProtKB-EC"/>
</dbReference>
<dbReference type="NCBIfam" id="TIGR00536">
    <property type="entry name" value="hemK_fam"/>
    <property type="match status" value="1"/>
</dbReference>
<feature type="domain" description="Release factor glutamine methyltransferase N-terminal" evidence="7">
    <location>
        <begin position="4"/>
        <end position="69"/>
    </location>
</feature>
<evidence type="ECO:0000256" key="3">
    <source>
        <dbReference type="ARBA" id="ARBA00022691"/>
    </source>
</evidence>
<feature type="binding site" evidence="5">
    <location>
        <begin position="176"/>
        <end position="179"/>
    </location>
    <ligand>
        <name>substrate</name>
    </ligand>
</feature>
<protein>
    <recommendedName>
        <fullName evidence="5">Release factor glutamine methyltransferase</fullName>
        <shortName evidence="5">RF MTase</shortName>
        <ecNumber evidence="5">2.1.1.297</ecNumber>
    </recommendedName>
    <alternativeName>
        <fullName evidence="5">N5-glutamine methyltransferase PrmC</fullName>
    </alternativeName>
    <alternativeName>
        <fullName evidence="5">Protein-(glutamine-N5) MTase PrmC</fullName>
    </alternativeName>
    <alternativeName>
        <fullName evidence="5">Protein-glutamine N-methyltransferase PrmC</fullName>
    </alternativeName>
</protein>
<evidence type="ECO:0000259" key="6">
    <source>
        <dbReference type="Pfam" id="PF05175"/>
    </source>
</evidence>
<dbReference type="InterPro" id="IPR050320">
    <property type="entry name" value="N5-glutamine_MTase"/>
</dbReference>
<evidence type="ECO:0000256" key="4">
    <source>
        <dbReference type="ARBA" id="ARBA00048391"/>
    </source>
</evidence>
<evidence type="ECO:0000313" key="8">
    <source>
        <dbReference type="EMBL" id="QJF53153.1"/>
    </source>
</evidence>
<dbReference type="Gene3D" id="1.10.8.10">
    <property type="entry name" value="DNA helicase RuvA subunit, C-terminal domain"/>
    <property type="match status" value="1"/>
</dbReference>
<evidence type="ECO:0000256" key="2">
    <source>
        <dbReference type="ARBA" id="ARBA00022679"/>
    </source>
</evidence>
<name>A0A858SZU0_9RHOB</name>
<dbReference type="CDD" id="cd02440">
    <property type="entry name" value="AdoMet_MTases"/>
    <property type="match status" value="1"/>
</dbReference>
<dbReference type="EMBL" id="CP048788">
    <property type="protein sequence ID" value="QJF53153.1"/>
    <property type="molecule type" value="Genomic_DNA"/>
</dbReference>
<dbReference type="InterPro" id="IPR002052">
    <property type="entry name" value="DNA_methylase_N6_adenine_CS"/>
</dbReference>
<evidence type="ECO:0000313" key="9">
    <source>
        <dbReference type="Proteomes" id="UP000503308"/>
    </source>
</evidence>
<comment type="function">
    <text evidence="5">Methylates the class 1 translation termination release factors RF1/PrfA and RF2/PrfB on the glutamine residue of the universally conserved GGQ motif.</text>
</comment>
<dbReference type="Pfam" id="PF05175">
    <property type="entry name" value="MTS"/>
    <property type="match status" value="1"/>
</dbReference>
<dbReference type="KEGG" id="rpon:G3256_07430"/>
<comment type="catalytic activity">
    <reaction evidence="4 5">
        <text>L-glutaminyl-[peptide chain release factor] + S-adenosyl-L-methionine = N(5)-methyl-L-glutaminyl-[peptide chain release factor] + S-adenosyl-L-homocysteine + H(+)</text>
        <dbReference type="Rhea" id="RHEA:42896"/>
        <dbReference type="Rhea" id="RHEA-COMP:10271"/>
        <dbReference type="Rhea" id="RHEA-COMP:10272"/>
        <dbReference type="ChEBI" id="CHEBI:15378"/>
        <dbReference type="ChEBI" id="CHEBI:30011"/>
        <dbReference type="ChEBI" id="CHEBI:57856"/>
        <dbReference type="ChEBI" id="CHEBI:59789"/>
        <dbReference type="ChEBI" id="CHEBI:61891"/>
        <dbReference type="EC" id="2.1.1.297"/>
    </reaction>
</comment>
<keyword evidence="1 5" id="KW-0489">Methyltransferase</keyword>
<evidence type="ECO:0000256" key="1">
    <source>
        <dbReference type="ARBA" id="ARBA00022603"/>
    </source>
</evidence>
<dbReference type="InterPro" id="IPR007848">
    <property type="entry name" value="Small_mtfrase_dom"/>
</dbReference>
<dbReference type="InterPro" id="IPR004556">
    <property type="entry name" value="HemK-like"/>
</dbReference>
<dbReference type="InterPro" id="IPR029063">
    <property type="entry name" value="SAM-dependent_MTases_sf"/>
</dbReference>
<dbReference type="Pfam" id="PF17827">
    <property type="entry name" value="PrmC_N"/>
    <property type="match status" value="1"/>
</dbReference>
<dbReference type="PROSITE" id="PS00092">
    <property type="entry name" value="N6_MTASE"/>
    <property type="match status" value="1"/>
</dbReference>
<dbReference type="PANTHER" id="PTHR18895">
    <property type="entry name" value="HEMK METHYLTRANSFERASE"/>
    <property type="match status" value="1"/>
</dbReference>
<organism evidence="8 9">
    <name type="scientific">Roseobacter ponti</name>
    <dbReference type="NCBI Taxonomy" id="1891787"/>
    <lineage>
        <taxon>Bacteria</taxon>
        <taxon>Pseudomonadati</taxon>
        <taxon>Pseudomonadota</taxon>
        <taxon>Alphaproteobacteria</taxon>
        <taxon>Rhodobacterales</taxon>
        <taxon>Roseobacteraceae</taxon>
        <taxon>Roseobacter</taxon>
    </lineage>
</organism>
<evidence type="ECO:0000259" key="7">
    <source>
        <dbReference type="Pfam" id="PF17827"/>
    </source>
</evidence>
<keyword evidence="9" id="KW-1185">Reference proteome</keyword>
<comment type="similarity">
    <text evidence="5">Belongs to the protein N5-glutamine methyltransferase family. PrmC subfamily.</text>
</comment>
<dbReference type="EC" id="2.1.1.297" evidence="5"/>
<dbReference type="InterPro" id="IPR040758">
    <property type="entry name" value="PrmC_N"/>
</dbReference>
<dbReference type="InterPro" id="IPR019874">
    <property type="entry name" value="RF_methyltr_PrmC"/>
</dbReference>
<accession>A0A858SZU0</accession>